<name>A0AAN9J6G4_CLITE</name>
<evidence type="ECO:0000256" key="1">
    <source>
        <dbReference type="SAM" id="MobiDB-lite"/>
    </source>
</evidence>
<dbReference type="EMBL" id="JAYKXN010000004">
    <property type="protein sequence ID" value="KAK7293017.1"/>
    <property type="molecule type" value="Genomic_DNA"/>
</dbReference>
<dbReference type="Proteomes" id="UP001359559">
    <property type="component" value="Unassembled WGS sequence"/>
</dbReference>
<reference evidence="2 3" key="1">
    <citation type="submission" date="2024-01" db="EMBL/GenBank/DDBJ databases">
        <title>The genomes of 5 underutilized Papilionoideae crops provide insights into root nodulation and disease resistance.</title>
        <authorList>
            <person name="Yuan L."/>
        </authorList>
    </citation>
    <scope>NUCLEOTIDE SEQUENCE [LARGE SCALE GENOMIC DNA]</scope>
    <source>
        <strain evidence="2">LY-2023</strain>
        <tissue evidence="2">Leaf</tissue>
    </source>
</reference>
<proteinExistence type="predicted"/>
<protein>
    <submittedName>
        <fullName evidence="2">Uncharacterized protein</fullName>
    </submittedName>
</protein>
<evidence type="ECO:0000313" key="2">
    <source>
        <dbReference type="EMBL" id="KAK7293017.1"/>
    </source>
</evidence>
<sequence>MRYQGRDQISDLASDREGERKQVCRQGEASREKEMRLRGTMSNKGGFGGQEERFRRRGRRRKGGAFEEEVFDREERNIIEG</sequence>
<dbReference type="AlphaFoldDB" id="A0AAN9J6G4"/>
<evidence type="ECO:0000313" key="3">
    <source>
        <dbReference type="Proteomes" id="UP001359559"/>
    </source>
</evidence>
<keyword evidence="3" id="KW-1185">Reference proteome</keyword>
<accession>A0AAN9J6G4</accession>
<feature type="compositionally biased region" description="Basic and acidic residues" evidence="1">
    <location>
        <begin position="1"/>
        <end position="37"/>
    </location>
</feature>
<organism evidence="2 3">
    <name type="scientific">Clitoria ternatea</name>
    <name type="common">Butterfly pea</name>
    <dbReference type="NCBI Taxonomy" id="43366"/>
    <lineage>
        <taxon>Eukaryota</taxon>
        <taxon>Viridiplantae</taxon>
        <taxon>Streptophyta</taxon>
        <taxon>Embryophyta</taxon>
        <taxon>Tracheophyta</taxon>
        <taxon>Spermatophyta</taxon>
        <taxon>Magnoliopsida</taxon>
        <taxon>eudicotyledons</taxon>
        <taxon>Gunneridae</taxon>
        <taxon>Pentapetalae</taxon>
        <taxon>rosids</taxon>
        <taxon>fabids</taxon>
        <taxon>Fabales</taxon>
        <taxon>Fabaceae</taxon>
        <taxon>Papilionoideae</taxon>
        <taxon>50 kb inversion clade</taxon>
        <taxon>NPAAA clade</taxon>
        <taxon>indigoferoid/millettioid clade</taxon>
        <taxon>Phaseoleae</taxon>
        <taxon>Clitoria</taxon>
    </lineage>
</organism>
<comment type="caution">
    <text evidence="2">The sequence shown here is derived from an EMBL/GenBank/DDBJ whole genome shotgun (WGS) entry which is preliminary data.</text>
</comment>
<gene>
    <name evidence="2" type="ORF">RJT34_15877</name>
</gene>
<feature type="region of interest" description="Disordered" evidence="1">
    <location>
        <begin position="1"/>
        <end position="63"/>
    </location>
</feature>